<reference evidence="1 2" key="1">
    <citation type="submission" date="2016-10" db="EMBL/GenBank/DDBJ databases">
        <authorList>
            <person name="de Groot N.N."/>
        </authorList>
    </citation>
    <scope>NUCLEOTIDE SEQUENCE [LARGE SCALE GENOMIC DNA]</scope>
    <source>
        <strain evidence="1 2">DSM 43941</strain>
    </source>
</reference>
<protein>
    <submittedName>
        <fullName evidence="1">Uncharacterized protein</fullName>
    </submittedName>
</protein>
<organism evidence="1 2">
    <name type="scientific">Actinoplanes derwentensis</name>
    <dbReference type="NCBI Taxonomy" id="113562"/>
    <lineage>
        <taxon>Bacteria</taxon>
        <taxon>Bacillati</taxon>
        <taxon>Actinomycetota</taxon>
        <taxon>Actinomycetes</taxon>
        <taxon>Micromonosporales</taxon>
        <taxon>Micromonosporaceae</taxon>
        <taxon>Actinoplanes</taxon>
    </lineage>
</organism>
<dbReference type="RefSeq" id="WP_092544077.1">
    <property type="nucleotide sequence ID" value="NZ_BOMJ01000025.1"/>
</dbReference>
<dbReference type="Proteomes" id="UP000198688">
    <property type="component" value="Chromosome I"/>
</dbReference>
<dbReference type="AlphaFoldDB" id="A0A1H1WZW8"/>
<proteinExistence type="predicted"/>
<dbReference type="STRING" id="113562.SAMN04489716_2283"/>
<evidence type="ECO:0000313" key="1">
    <source>
        <dbReference type="EMBL" id="SDT02350.1"/>
    </source>
</evidence>
<gene>
    <name evidence="1" type="ORF">SAMN04489716_2283</name>
</gene>
<evidence type="ECO:0000313" key="2">
    <source>
        <dbReference type="Proteomes" id="UP000198688"/>
    </source>
</evidence>
<name>A0A1H1WZW8_9ACTN</name>
<accession>A0A1H1WZW8</accession>
<keyword evidence="2" id="KW-1185">Reference proteome</keyword>
<sequence length="97" mass="10694">MTDLEPFGARLTRLLDLRGMSAADLSGATEVPVTRLGLEIAEIPWNVSHPWPVDLVELAWAARHLDDGQIRATMDFADTLTGRITGTRPVSSDRPER</sequence>
<dbReference type="EMBL" id="LT629758">
    <property type="protein sequence ID" value="SDT02350.1"/>
    <property type="molecule type" value="Genomic_DNA"/>
</dbReference>